<dbReference type="InterPro" id="IPR017871">
    <property type="entry name" value="ABC_transporter-like_CS"/>
</dbReference>
<dbReference type="GO" id="GO:0022857">
    <property type="term" value="F:transmembrane transporter activity"/>
    <property type="evidence" value="ECO:0007669"/>
    <property type="project" value="UniProtKB-ARBA"/>
</dbReference>
<keyword evidence="2" id="KW-0813">Transport</keyword>
<keyword evidence="9 11" id="KW-0472">Membrane</keyword>
<dbReference type="SUPFAM" id="SSF52540">
    <property type="entry name" value="P-loop containing nucleoside triphosphate hydrolases"/>
    <property type="match status" value="1"/>
</dbReference>
<keyword evidence="7 13" id="KW-0067">ATP-binding</keyword>
<dbReference type="GO" id="GO:0005886">
    <property type="term" value="C:plasma membrane"/>
    <property type="evidence" value="ECO:0007669"/>
    <property type="project" value="UniProtKB-SubCell"/>
</dbReference>
<evidence type="ECO:0000313" key="13">
    <source>
        <dbReference type="EMBL" id="CUS42467.1"/>
    </source>
</evidence>
<dbReference type="GO" id="GO:0016887">
    <property type="term" value="F:ATP hydrolysis activity"/>
    <property type="evidence" value="ECO:0007669"/>
    <property type="project" value="InterPro"/>
</dbReference>
<keyword evidence="4" id="KW-0997">Cell inner membrane</keyword>
<evidence type="ECO:0000256" key="11">
    <source>
        <dbReference type="SAM" id="Phobius"/>
    </source>
</evidence>
<keyword evidence="5 11" id="KW-0812">Transmembrane</keyword>
<dbReference type="CDD" id="cd03255">
    <property type="entry name" value="ABC_MJ0796_LolCDE_FtsE"/>
    <property type="match status" value="1"/>
</dbReference>
<dbReference type="EMBL" id="CZQC01000066">
    <property type="protein sequence ID" value="CUS42467.1"/>
    <property type="molecule type" value="Genomic_DNA"/>
</dbReference>
<dbReference type="AlphaFoldDB" id="A0A160TG54"/>
<evidence type="ECO:0000256" key="4">
    <source>
        <dbReference type="ARBA" id="ARBA00022519"/>
    </source>
</evidence>
<evidence type="ECO:0000256" key="10">
    <source>
        <dbReference type="ARBA" id="ARBA00038388"/>
    </source>
</evidence>
<feature type="transmembrane region" description="Helical" evidence="11">
    <location>
        <begin position="245"/>
        <end position="264"/>
    </location>
</feature>
<dbReference type="SMART" id="SM00382">
    <property type="entry name" value="AAA"/>
    <property type="match status" value="1"/>
</dbReference>
<name>A0A160TG54_9ZZZZ</name>
<dbReference type="PANTHER" id="PTHR42798:SF2">
    <property type="entry name" value="ABC TRANSPORTER ATP-BINDING PROTEIN MG467-RELATED"/>
    <property type="match status" value="1"/>
</dbReference>
<dbReference type="InterPro" id="IPR003439">
    <property type="entry name" value="ABC_transporter-like_ATP-bd"/>
</dbReference>
<dbReference type="InterPro" id="IPR003838">
    <property type="entry name" value="ABC3_permease_C"/>
</dbReference>
<comment type="similarity">
    <text evidence="10">Belongs to the ABC transporter superfamily. Macrolide exporter (TC 3.A.1.122) family.</text>
</comment>
<evidence type="ECO:0000256" key="3">
    <source>
        <dbReference type="ARBA" id="ARBA00022475"/>
    </source>
</evidence>
<evidence type="ECO:0000256" key="6">
    <source>
        <dbReference type="ARBA" id="ARBA00022741"/>
    </source>
</evidence>
<evidence type="ECO:0000256" key="1">
    <source>
        <dbReference type="ARBA" id="ARBA00004429"/>
    </source>
</evidence>
<dbReference type="Pfam" id="PF02687">
    <property type="entry name" value="FtsX"/>
    <property type="match status" value="1"/>
</dbReference>
<comment type="subcellular location">
    <subcellularLocation>
        <location evidence="1">Cell inner membrane</location>
        <topology evidence="1">Multi-pass membrane protein</topology>
    </subcellularLocation>
</comment>
<dbReference type="GO" id="GO:0098796">
    <property type="term" value="C:membrane protein complex"/>
    <property type="evidence" value="ECO:0007669"/>
    <property type="project" value="UniProtKB-ARBA"/>
</dbReference>
<dbReference type="Gene3D" id="3.40.50.300">
    <property type="entry name" value="P-loop containing nucleotide triphosphate hydrolases"/>
    <property type="match status" value="1"/>
</dbReference>
<dbReference type="FunFam" id="3.40.50.300:FF:000032">
    <property type="entry name" value="Export ABC transporter ATP-binding protein"/>
    <property type="match status" value="1"/>
</dbReference>
<dbReference type="Pfam" id="PF12704">
    <property type="entry name" value="MacB_PCD"/>
    <property type="match status" value="1"/>
</dbReference>
<evidence type="ECO:0000259" key="12">
    <source>
        <dbReference type="PROSITE" id="PS50893"/>
    </source>
</evidence>
<proteinExistence type="inferred from homology"/>
<keyword evidence="8 11" id="KW-1133">Transmembrane helix</keyword>
<evidence type="ECO:0000256" key="2">
    <source>
        <dbReference type="ARBA" id="ARBA00022448"/>
    </source>
</evidence>
<keyword evidence="6" id="KW-0547">Nucleotide-binding</keyword>
<dbReference type="Pfam" id="PF00005">
    <property type="entry name" value="ABC_tran"/>
    <property type="match status" value="1"/>
</dbReference>
<dbReference type="InterPro" id="IPR003593">
    <property type="entry name" value="AAA+_ATPase"/>
</dbReference>
<evidence type="ECO:0000256" key="9">
    <source>
        <dbReference type="ARBA" id="ARBA00023136"/>
    </source>
</evidence>
<dbReference type="PANTHER" id="PTHR42798">
    <property type="entry name" value="LIPOPROTEIN-RELEASING SYSTEM ATP-BINDING PROTEIN LOLD"/>
    <property type="match status" value="1"/>
</dbReference>
<protein>
    <submittedName>
        <fullName evidence="13">ABC transporter, ATP-binding protein</fullName>
    </submittedName>
</protein>
<dbReference type="PROSITE" id="PS50893">
    <property type="entry name" value="ABC_TRANSPORTER_2"/>
    <property type="match status" value="1"/>
</dbReference>
<organism evidence="13">
    <name type="scientific">hydrothermal vent metagenome</name>
    <dbReference type="NCBI Taxonomy" id="652676"/>
    <lineage>
        <taxon>unclassified sequences</taxon>
        <taxon>metagenomes</taxon>
        <taxon>ecological metagenomes</taxon>
    </lineage>
</organism>
<sequence>MIDVKGVHRTFILGDQPVHALNDIHLHIDKGEYISVMGPSGSGKSTLLNMLGLLDVPDDGEYWLAGKNTVPMSEEQRAAFRRDHIGFVFQSYHLIPRLSARENIELPLMLAGMAPSERRRRIDPVLKRLGLIDRAGHKPEQLSGGQRQRVAIGRATIMNAPLLLADEPTGNLDSQAGEEVVNLLEELNHNGTTLIVVTHDTDLGLRAGRRIRMVDGRIVEDNRAPCAIQISFSLIAITRQRFRTIMQLVAMAIGVLAVVLLTGLGEGGRQYVLTEFSSLGKDTILLLPGRKETSGGMPPLSGEGTRDITLDDATSLLRLRNVERIAPLVVGNTSISAGNRSRESLIIGTNAAFFAVRKLEVRQGKTLADIPLNQTQPDCVIGAQLKHELFGPRIAIGQWLKLSQYRCRVIGILADTGTGLGINMSDALIIPVANAMQLFNTEGLFRVMIDVRSVQAIPALISNIEQQMTMLHDGQLDVTVTTPDSLLAAFDNILLVLTLAIAGIGGISLIVAGVLIMNMTVISVSQRSAEIGLLKALGASSHEVKILFITEASMLSVCGAALGLVTAEACLWLARQQFPDVPFHAPWWASVTAVGVAAGTGLLFAWLPARRAAAQAPVLALQKRGGK</sequence>
<dbReference type="GO" id="GO:0005524">
    <property type="term" value="F:ATP binding"/>
    <property type="evidence" value="ECO:0007669"/>
    <property type="project" value="UniProtKB-KW"/>
</dbReference>
<evidence type="ECO:0000256" key="7">
    <source>
        <dbReference type="ARBA" id="ARBA00022840"/>
    </source>
</evidence>
<dbReference type="PROSITE" id="PS00211">
    <property type="entry name" value="ABC_TRANSPORTER_1"/>
    <property type="match status" value="1"/>
</dbReference>
<dbReference type="InterPro" id="IPR027417">
    <property type="entry name" value="P-loop_NTPase"/>
</dbReference>
<evidence type="ECO:0000256" key="8">
    <source>
        <dbReference type="ARBA" id="ARBA00022989"/>
    </source>
</evidence>
<feature type="transmembrane region" description="Helical" evidence="11">
    <location>
        <begin position="493"/>
        <end position="517"/>
    </location>
</feature>
<feature type="transmembrane region" description="Helical" evidence="11">
    <location>
        <begin position="554"/>
        <end position="574"/>
    </location>
</feature>
<feature type="domain" description="ABC transporter" evidence="12">
    <location>
        <begin position="2"/>
        <end position="240"/>
    </location>
</feature>
<dbReference type="InterPro" id="IPR017911">
    <property type="entry name" value="MacB-like_ATP-bd"/>
</dbReference>
<evidence type="ECO:0000256" key="5">
    <source>
        <dbReference type="ARBA" id="ARBA00022692"/>
    </source>
</evidence>
<feature type="transmembrane region" description="Helical" evidence="11">
    <location>
        <begin position="586"/>
        <end position="607"/>
    </location>
</feature>
<accession>A0A160TG54</accession>
<dbReference type="InterPro" id="IPR025857">
    <property type="entry name" value="MacB_PCD"/>
</dbReference>
<reference evidence="13" key="1">
    <citation type="submission" date="2015-10" db="EMBL/GenBank/DDBJ databases">
        <authorList>
            <person name="Gilbert D.G."/>
        </authorList>
    </citation>
    <scope>NUCLEOTIDE SEQUENCE</scope>
</reference>
<gene>
    <name evidence="13" type="ORF">MGWOODY_Tha232</name>
</gene>
<keyword evidence="3" id="KW-1003">Cell membrane</keyword>